<dbReference type="GO" id="GO:0005525">
    <property type="term" value="F:GTP binding"/>
    <property type="evidence" value="ECO:0007669"/>
    <property type="project" value="InterPro"/>
</dbReference>
<organism evidence="4 5">
    <name type="scientific">Pseudonaja textilis</name>
    <name type="common">Eastern brown snake</name>
    <dbReference type="NCBI Taxonomy" id="8673"/>
    <lineage>
        <taxon>Eukaryota</taxon>
        <taxon>Metazoa</taxon>
        <taxon>Chordata</taxon>
        <taxon>Craniata</taxon>
        <taxon>Vertebrata</taxon>
        <taxon>Euteleostomi</taxon>
        <taxon>Lepidosauria</taxon>
        <taxon>Squamata</taxon>
        <taxon>Bifurcata</taxon>
        <taxon>Unidentata</taxon>
        <taxon>Episquamata</taxon>
        <taxon>Toxicofera</taxon>
        <taxon>Serpentes</taxon>
        <taxon>Colubroidea</taxon>
        <taxon>Elapidae</taxon>
        <taxon>Hydrophiinae</taxon>
        <taxon>Pseudonaja</taxon>
    </lineage>
</organism>
<dbReference type="SUPFAM" id="SSF52540">
    <property type="entry name" value="P-loop containing nucleoside triphosphate hydrolases"/>
    <property type="match status" value="1"/>
</dbReference>
<evidence type="ECO:0000256" key="2">
    <source>
        <dbReference type="ARBA" id="ARBA00022741"/>
    </source>
</evidence>
<dbReference type="AlphaFoldDB" id="A0A670Z560"/>
<evidence type="ECO:0000259" key="3">
    <source>
        <dbReference type="Pfam" id="PF04548"/>
    </source>
</evidence>
<evidence type="ECO:0000313" key="5">
    <source>
        <dbReference type="Proteomes" id="UP000472273"/>
    </source>
</evidence>
<dbReference type="Gene3D" id="3.40.50.300">
    <property type="entry name" value="P-loop containing nucleotide triphosphate hydrolases"/>
    <property type="match status" value="1"/>
</dbReference>
<reference evidence="4" key="1">
    <citation type="submission" date="2025-08" db="UniProtKB">
        <authorList>
            <consortium name="Ensembl"/>
        </authorList>
    </citation>
    <scope>IDENTIFICATION</scope>
</reference>
<feature type="domain" description="AIG1-type G" evidence="3">
    <location>
        <begin position="26"/>
        <end position="56"/>
    </location>
</feature>
<comment type="similarity">
    <text evidence="1">Belongs to the TRAFAC class TrmE-Era-EngA-EngB-Septin-like GTPase superfamily. AIG1/Toc34/Toc159-like paraseptin GTPase family. IAN subfamily.</text>
</comment>
<dbReference type="Proteomes" id="UP000472273">
    <property type="component" value="Unplaced"/>
</dbReference>
<dbReference type="InterPro" id="IPR006703">
    <property type="entry name" value="G_AIG1"/>
</dbReference>
<dbReference type="Pfam" id="PF04548">
    <property type="entry name" value="AIG1"/>
    <property type="match status" value="1"/>
</dbReference>
<evidence type="ECO:0000256" key="1">
    <source>
        <dbReference type="ARBA" id="ARBA00008535"/>
    </source>
</evidence>
<keyword evidence="5" id="KW-1185">Reference proteome</keyword>
<dbReference type="Ensembl" id="ENSPTXT00000018866.1">
    <property type="protein sequence ID" value="ENSPTXP00000018314.1"/>
    <property type="gene ID" value="ENSPTXG00000012612.1"/>
</dbReference>
<name>A0A670Z560_PSETE</name>
<proteinExistence type="inferred from homology"/>
<protein>
    <recommendedName>
        <fullName evidence="3">AIG1-type G domain-containing protein</fullName>
    </recommendedName>
</protein>
<dbReference type="InterPro" id="IPR027417">
    <property type="entry name" value="P-loop_NTPase"/>
</dbReference>
<accession>A0A670Z560</accession>
<keyword evidence="2" id="KW-0547">Nucleotide-binding</keyword>
<reference evidence="4" key="2">
    <citation type="submission" date="2025-09" db="UniProtKB">
        <authorList>
            <consortium name="Ensembl"/>
        </authorList>
    </citation>
    <scope>IDENTIFICATION</scope>
</reference>
<evidence type="ECO:0000313" key="4">
    <source>
        <dbReference type="Ensembl" id="ENSPTXP00000018314.1"/>
    </source>
</evidence>
<sequence length="62" mass="6508">KWDILLLTGPPPSLSSSRFGFVGPERRIVLVGKTGNGKSAVSNTILGSPVFESKMSFGSLEG</sequence>